<accession>A0A2P5XHZ5</accession>
<dbReference type="Proteomes" id="UP000239757">
    <property type="component" value="Unassembled WGS sequence"/>
</dbReference>
<dbReference type="AlphaFoldDB" id="A0A2P5XHZ5"/>
<evidence type="ECO:0000313" key="1">
    <source>
        <dbReference type="EMBL" id="PPS02965.1"/>
    </source>
</evidence>
<proteinExistence type="predicted"/>
<reference evidence="1 2" key="1">
    <citation type="submission" date="2015-01" db="EMBL/GenBank/DDBJ databases">
        <title>Genome of allotetraploid Gossypium barbadense reveals genomic plasticity and fiber elongation in cotton evolution.</title>
        <authorList>
            <person name="Chen X."/>
            <person name="Liu X."/>
            <person name="Zhao B."/>
            <person name="Zheng H."/>
            <person name="Hu Y."/>
            <person name="Lu G."/>
            <person name="Yang C."/>
            <person name="Chen J."/>
            <person name="Shan C."/>
            <person name="Zhang L."/>
            <person name="Zhou Y."/>
            <person name="Wang L."/>
            <person name="Guo W."/>
            <person name="Bai Y."/>
            <person name="Ruan J."/>
            <person name="Shangguan X."/>
            <person name="Mao Y."/>
            <person name="Jiang J."/>
            <person name="Zhu Y."/>
            <person name="Lei J."/>
            <person name="Kang H."/>
            <person name="Chen S."/>
            <person name="He X."/>
            <person name="Wang R."/>
            <person name="Wang Y."/>
            <person name="Chen J."/>
            <person name="Wang L."/>
            <person name="Yu S."/>
            <person name="Wang B."/>
            <person name="Wei J."/>
            <person name="Song S."/>
            <person name="Lu X."/>
            <person name="Gao Z."/>
            <person name="Gu W."/>
            <person name="Deng X."/>
            <person name="Ma D."/>
            <person name="Wang S."/>
            <person name="Liang W."/>
            <person name="Fang L."/>
            <person name="Cai C."/>
            <person name="Zhu X."/>
            <person name="Zhou B."/>
            <person name="Zhang Y."/>
            <person name="Chen Z."/>
            <person name="Xu S."/>
            <person name="Zhu R."/>
            <person name="Wang S."/>
            <person name="Zhang T."/>
            <person name="Zhao G."/>
        </authorList>
    </citation>
    <scope>NUCLEOTIDE SEQUENCE [LARGE SCALE GENOMIC DNA]</scope>
    <source>
        <strain evidence="2">cv. Xinhai21</strain>
        <tissue evidence="1">Leaf</tissue>
    </source>
</reference>
<dbReference type="EMBL" id="KZ664829">
    <property type="protein sequence ID" value="PPS02965.1"/>
    <property type="molecule type" value="Genomic_DNA"/>
</dbReference>
<name>A0A2P5XHZ5_GOSBA</name>
<protein>
    <submittedName>
        <fullName evidence="1">Uncharacterized protein</fullName>
    </submittedName>
</protein>
<sequence length="92" mass="10298">MSKKQNRALSLARPWVFIPTLVFPIKFTYGHVARPWGFIAPRVLGKSCPASTRPYRTAVSLPLFGHGFRHARVSGRVCRIEGLVFCMHTSSA</sequence>
<organism evidence="1 2">
    <name type="scientific">Gossypium barbadense</name>
    <name type="common">Sea Island cotton</name>
    <name type="synonym">Hibiscus barbadensis</name>
    <dbReference type="NCBI Taxonomy" id="3634"/>
    <lineage>
        <taxon>Eukaryota</taxon>
        <taxon>Viridiplantae</taxon>
        <taxon>Streptophyta</taxon>
        <taxon>Embryophyta</taxon>
        <taxon>Tracheophyta</taxon>
        <taxon>Spermatophyta</taxon>
        <taxon>Magnoliopsida</taxon>
        <taxon>eudicotyledons</taxon>
        <taxon>Gunneridae</taxon>
        <taxon>Pentapetalae</taxon>
        <taxon>rosids</taxon>
        <taxon>malvids</taxon>
        <taxon>Malvales</taxon>
        <taxon>Malvaceae</taxon>
        <taxon>Malvoideae</taxon>
        <taxon>Gossypium</taxon>
    </lineage>
</organism>
<gene>
    <name evidence="1" type="ORF">GOBAR_AA17703</name>
</gene>
<evidence type="ECO:0000313" key="2">
    <source>
        <dbReference type="Proteomes" id="UP000239757"/>
    </source>
</evidence>